<dbReference type="Gene3D" id="1.10.10.10">
    <property type="entry name" value="Winged helix-like DNA-binding domain superfamily/Winged helix DNA-binding domain"/>
    <property type="match status" value="1"/>
</dbReference>
<dbReference type="STRING" id="908337.HMPREF9257_1399"/>
<name>E4KPB2_9LACT</name>
<comment type="similarity">
    <text evidence="1">Belongs to the SorC transcriptional regulatory family.</text>
</comment>
<evidence type="ECO:0000259" key="6">
    <source>
        <dbReference type="Pfam" id="PF21715"/>
    </source>
</evidence>
<evidence type="ECO:0000256" key="2">
    <source>
        <dbReference type="ARBA" id="ARBA00023015"/>
    </source>
</evidence>
<dbReference type="InterPro" id="IPR048715">
    <property type="entry name" value="CggR_N"/>
</dbReference>
<dbReference type="PANTHER" id="PTHR34294">
    <property type="entry name" value="TRANSCRIPTIONAL REGULATOR-RELATED"/>
    <property type="match status" value="1"/>
</dbReference>
<dbReference type="Pfam" id="PF21715">
    <property type="entry name" value="CggR_N"/>
    <property type="match status" value="1"/>
</dbReference>
<dbReference type="GO" id="GO:0003677">
    <property type="term" value="F:DNA binding"/>
    <property type="evidence" value="ECO:0007669"/>
    <property type="project" value="UniProtKB-KW"/>
</dbReference>
<evidence type="ECO:0000259" key="5">
    <source>
        <dbReference type="Pfam" id="PF04198"/>
    </source>
</evidence>
<sequence length="358" mass="39743">MIIIWTEIDQGGILMDVYSIIQSLVPELDQLLPARLELMRYLSVMDNRVGRQSLAQALNLSERTMRSLINVLRGQNIVDVERNGVQLTDFGQKTLAQIEKVLETDTSLSLSYYETALKQHFNLKDCIVLPGDSLRQESVYEAMSHAVQDLLAQLLHEGDNVIAVTGGYTLAHVGRYFLPHYRKGRKITFVPTRGGFGGDFSIQSSTVGGLMARQSQADYIPFFIPESLTAETSRLLMEEPSVKEAIEISKKADCLLLSVGTADVMGQRRNITPDQRRKISQEAAVGEAFGVFFDKEGREVIRYPRIGLQIEDLANIPNIITIVGGRAKAQAIAAFYKTVPHPGILFCDEALAKQVLNG</sequence>
<dbReference type="PANTHER" id="PTHR34294:SF5">
    <property type="entry name" value="CENTRAL GLYCOLYTIC GENES REGULATOR"/>
    <property type="match status" value="1"/>
</dbReference>
<gene>
    <name evidence="7" type="ORF">HMPREF9257_1399</name>
</gene>
<keyword evidence="8" id="KW-1185">Reference proteome</keyword>
<dbReference type="InterPro" id="IPR007324">
    <property type="entry name" value="Sugar-bd_dom_put"/>
</dbReference>
<comment type="caution">
    <text evidence="7">The sequence shown here is derived from an EMBL/GenBank/DDBJ whole genome shotgun (WGS) entry which is preliminary data.</text>
</comment>
<dbReference type="EMBL" id="AENN01000015">
    <property type="protein sequence ID" value="EFR31190.1"/>
    <property type="molecule type" value="Genomic_DNA"/>
</dbReference>
<accession>E4KPB2</accession>
<feature type="domain" description="Sugar-binding" evidence="5">
    <location>
        <begin position="112"/>
        <end position="357"/>
    </location>
</feature>
<reference evidence="7 8" key="1">
    <citation type="submission" date="2010-10" db="EMBL/GenBank/DDBJ databases">
        <authorList>
            <person name="Durkin A.S."/>
            <person name="Madupu R."/>
            <person name="Torralba M."/>
            <person name="Gillis M."/>
            <person name="Methe B."/>
            <person name="Sutton G."/>
            <person name="Nelson K.E."/>
        </authorList>
    </citation>
    <scope>NUCLEOTIDE SEQUENCE [LARGE SCALE GENOMIC DNA]</scope>
    <source>
        <strain evidence="7 8">ACS-139-V-Col8</strain>
    </source>
</reference>
<organism evidence="7 8">
    <name type="scientific">Eremococcus coleocola ACS-139-V-Col8</name>
    <dbReference type="NCBI Taxonomy" id="908337"/>
    <lineage>
        <taxon>Bacteria</taxon>
        <taxon>Bacillati</taxon>
        <taxon>Bacillota</taxon>
        <taxon>Bacilli</taxon>
        <taxon>Lactobacillales</taxon>
        <taxon>Aerococcaceae</taxon>
        <taxon>Eremococcus</taxon>
    </lineage>
</organism>
<dbReference type="Gene3D" id="3.40.50.1360">
    <property type="match status" value="1"/>
</dbReference>
<feature type="domain" description="CggR N-terminal DNA binding" evidence="6">
    <location>
        <begin position="34"/>
        <end position="101"/>
    </location>
</feature>
<keyword evidence="2" id="KW-0805">Transcription regulation</keyword>
<keyword evidence="3" id="KW-0238">DNA-binding</keyword>
<evidence type="ECO:0000256" key="4">
    <source>
        <dbReference type="ARBA" id="ARBA00023163"/>
    </source>
</evidence>
<dbReference type="SUPFAM" id="SSF100950">
    <property type="entry name" value="NagB/RpiA/CoA transferase-like"/>
    <property type="match status" value="1"/>
</dbReference>
<evidence type="ECO:0000313" key="7">
    <source>
        <dbReference type="EMBL" id="EFR31190.1"/>
    </source>
</evidence>
<dbReference type="InterPro" id="IPR037171">
    <property type="entry name" value="NagB/RpiA_transferase-like"/>
</dbReference>
<protein>
    <submittedName>
        <fullName evidence="7">Putative sugar-binding domain protein</fullName>
    </submittedName>
</protein>
<dbReference type="InterPro" id="IPR036388">
    <property type="entry name" value="WH-like_DNA-bd_sf"/>
</dbReference>
<dbReference type="SUPFAM" id="SSF46785">
    <property type="entry name" value="Winged helix' DNA-binding domain"/>
    <property type="match status" value="1"/>
</dbReference>
<evidence type="ECO:0000256" key="1">
    <source>
        <dbReference type="ARBA" id="ARBA00010466"/>
    </source>
</evidence>
<keyword evidence="4" id="KW-0804">Transcription</keyword>
<dbReference type="GO" id="GO:0030246">
    <property type="term" value="F:carbohydrate binding"/>
    <property type="evidence" value="ECO:0007669"/>
    <property type="project" value="InterPro"/>
</dbReference>
<dbReference type="Proteomes" id="UP000005990">
    <property type="component" value="Unassembled WGS sequence"/>
</dbReference>
<dbReference type="Pfam" id="PF04198">
    <property type="entry name" value="Sugar-bind"/>
    <property type="match status" value="1"/>
</dbReference>
<dbReference type="InterPro" id="IPR051054">
    <property type="entry name" value="SorC_transcr_regulators"/>
</dbReference>
<evidence type="ECO:0000256" key="3">
    <source>
        <dbReference type="ARBA" id="ARBA00023125"/>
    </source>
</evidence>
<dbReference type="InterPro" id="IPR036390">
    <property type="entry name" value="WH_DNA-bd_sf"/>
</dbReference>
<proteinExistence type="inferred from homology"/>
<dbReference type="AlphaFoldDB" id="E4KPB2"/>
<dbReference type="eggNOG" id="COG2390">
    <property type="taxonomic scope" value="Bacteria"/>
</dbReference>
<evidence type="ECO:0000313" key="8">
    <source>
        <dbReference type="Proteomes" id="UP000005990"/>
    </source>
</evidence>